<keyword evidence="1" id="KW-0472">Membrane</keyword>
<organism evidence="2 3">
    <name type="scientific">Oikopleura dioica</name>
    <name type="common">Tunicate</name>
    <dbReference type="NCBI Taxonomy" id="34765"/>
    <lineage>
        <taxon>Eukaryota</taxon>
        <taxon>Metazoa</taxon>
        <taxon>Chordata</taxon>
        <taxon>Tunicata</taxon>
        <taxon>Appendicularia</taxon>
        <taxon>Copelata</taxon>
        <taxon>Oikopleuridae</taxon>
        <taxon>Oikopleura</taxon>
    </lineage>
</organism>
<dbReference type="Proteomes" id="UP001158576">
    <property type="component" value="Chromosome XSR"/>
</dbReference>
<keyword evidence="1" id="KW-0812">Transmembrane</keyword>
<sequence length="105" mass="11924">MAIVLSIEPPYCFILLYVAYFCLEMWFGVFLIAFSSLFESSIQGQAIGYTLFTLRLVCGNLPSLIVVLNTFFSYHYSLLIMIPGFQFISAIFFLAAFFAVKIESN</sequence>
<keyword evidence="1" id="KW-1133">Transmembrane helix</keyword>
<reference evidence="2 3" key="1">
    <citation type="submission" date="2021-04" db="EMBL/GenBank/DDBJ databases">
        <authorList>
            <person name="Bliznina A."/>
        </authorList>
    </citation>
    <scope>NUCLEOTIDE SEQUENCE [LARGE SCALE GENOMIC DNA]</scope>
</reference>
<feature type="transmembrane region" description="Helical" evidence="1">
    <location>
        <begin position="46"/>
        <end position="72"/>
    </location>
</feature>
<protein>
    <submittedName>
        <fullName evidence="2">Oidioi.mRNA.OKI2018_I69.XSR.g14304.t1.cds</fullName>
    </submittedName>
</protein>
<keyword evidence="3" id="KW-1185">Reference proteome</keyword>
<gene>
    <name evidence="2" type="ORF">OKIOD_LOCUS5862</name>
</gene>
<dbReference type="EMBL" id="OU015569">
    <property type="protein sequence ID" value="CAG5095711.1"/>
    <property type="molecule type" value="Genomic_DNA"/>
</dbReference>
<proteinExistence type="predicted"/>
<name>A0ABN7SDB6_OIKDI</name>
<evidence type="ECO:0000256" key="1">
    <source>
        <dbReference type="SAM" id="Phobius"/>
    </source>
</evidence>
<accession>A0ABN7SDB6</accession>
<evidence type="ECO:0000313" key="2">
    <source>
        <dbReference type="EMBL" id="CAG5095711.1"/>
    </source>
</evidence>
<feature type="transmembrane region" description="Helical" evidence="1">
    <location>
        <begin position="14"/>
        <end position="34"/>
    </location>
</feature>
<evidence type="ECO:0000313" key="3">
    <source>
        <dbReference type="Proteomes" id="UP001158576"/>
    </source>
</evidence>
<feature type="transmembrane region" description="Helical" evidence="1">
    <location>
        <begin position="78"/>
        <end position="100"/>
    </location>
</feature>